<protein>
    <recommendedName>
        <fullName evidence="5">Dioxygenase</fullName>
        <ecNumber evidence="5">1.13.11.-</ecNumber>
    </recommendedName>
</protein>
<organism evidence="6 7">
    <name type="scientific">Kitasatospora paracochleata</name>
    <dbReference type="NCBI Taxonomy" id="58354"/>
    <lineage>
        <taxon>Bacteria</taxon>
        <taxon>Bacillati</taxon>
        <taxon>Actinomycetota</taxon>
        <taxon>Actinomycetes</taxon>
        <taxon>Kitasatosporales</taxon>
        <taxon>Streptomycetaceae</taxon>
        <taxon>Kitasatospora</taxon>
    </lineage>
</organism>
<keyword evidence="7" id="KW-1185">Reference proteome</keyword>
<keyword evidence="5 6" id="KW-0223">Dioxygenase</keyword>
<dbReference type="EMBL" id="JAMZDX010000002">
    <property type="protein sequence ID" value="MCP2308285.1"/>
    <property type="molecule type" value="Genomic_DNA"/>
</dbReference>
<evidence type="ECO:0000313" key="6">
    <source>
        <dbReference type="EMBL" id="MCP2308285.1"/>
    </source>
</evidence>
<dbReference type="EC" id="1.13.11.-" evidence="5"/>
<evidence type="ECO:0000256" key="2">
    <source>
        <dbReference type="ARBA" id="ARBA00022723"/>
    </source>
</evidence>
<evidence type="ECO:0000256" key="3">
    <source>
        <dbReference type="ARBA" id="ARBA00023002"/>
    </source>
</evidence>
<evidence type="ECO:0000256" key="1">
    <source>
        <dbReference type="ARBA" id="ARBA00006787"/>
    </source>
</evidence>
<keyword evidence="4 5" id="KW-0408">Iron</keyword>
<dbReference type="PANTHER" id="PTHR10543:SF89">
    <property type="entry name" value="CAROTENOID 9,10(9',10')-CLEAVAGE DIOXYGENASE 1"/>
    <property type="match status" value="1"/>
</dbReference>
<dbReference type="RefSeq" id="WP_253794874.1">
    <property type="nucleotide sequence ID" value="NZ_BAAAUB010000136.1"/>
</dbReference>
<evidence type="ECO:0000313" key="7">
    <source>
        <dbReference type="Proteomes" id="UP001206483"/>
    </source>
</evidence>
<dbReference type="Pfam" id="PF03055">
    <property type="entry name" value="RPE65"/>
    <property type="match status" value="1"/>
</dbReference>
<evidence type="ECO:0000256" key="4">
    <source>
        <dbReference type="ARBA" id="ARBA00023004"/>
    </source>
</evidence>
<proteinExistence type="inferred from homology"/>
<gene>
    <name evidence="6" type="ORF">FHR36_001409</name>
</gene>
<dbReference type="Proteomes" id="UP001206483">
    <property type="component" value="Unassembled WGS sequence"/>
</dbReference>
<sequence length="458" mass="49821">MLTHRTHGTSHLLTAGYRPVTEELTVHGLPVLGQLPVELDGTLLRIGANPLGAHDPALDHAFAGDAMVHGLRLRGGRAEWYRNRWLRTDRVTRALGELPTPGPRNGLGDNTNAGLVRHAGRTLALGGGGALPVQLSGELDSVARIDFDGTLPGGFGAQPVGDPLTGELHALAYDHRSPHLTHVTVDALGKVRRAEPITVKGTPMVHAFSLTDRHAVVYDLPVVFDPREAAAGSRVPYRWDDNHGARLGILPRDGGDADVLWLEIDPCYVFHAVNAFERGRHTVIDVIRHERAFDRDPLHPTESTPTLWRWTVDRLSGTVQEEQLDGRTQEFPRIDDRYAGSPYRWAFTVGLREGQGAALAGPRLLRHDLHTGRTDEHRLAPGREAGRAAFVPRGPLAPEGDGWLLTIAHDAASGHGELVVVDTADFTGPPVAVVPLPARVPHGFQTHWIADWPSATHC</sequence>
<name>A0ABT1IT28_9ACTN</name>
<reference evidence="6 7" key="1">
    <citation type="submission" date="2022-06" db="EMBL/GenBank/DDBJ databases">
        <title>Sequencing the genomes of 1000 actinobacteria strains.</title>
        <authorList>
            <person name="Klenk H.-P."/>
        </authorList>
    </citation>
    <scope>NUCLEOTIDE SEQUENCE [LARGE SCALE GENOMIC DNA]</scope>
    <source>
        <strain evidence="6 7">DSM 41656</strain>
    </source>
</reference>
<dbReference type="InterPro" id="IPR004294">
    <property type="entry name" value="Carotenoid_Oase"/>
</dbReference>
<keyword evidence="3 5" id="KW-0560">Oxidoreductase</keyword>
<comment type="cofactor">
    <cofactor evidence="5">
        <name>Fe(2+)</name>
        <dbReference type="ChEBI" id="CHEBI:29033"/>
    </cofactor>
    <text evidence="5">Binds 1 Fe(2+) ion per subunit.</text>
</comment>
<evidence type="ECO:0000256" key="5">
    <source>
        <dbReference type="RuleBase" id="RU364048"/>
    </source>
</evidence>
<keyword evidence="2 5" id="KW-0479">Metal-binding</keyword>
<accession>A0ABT1IT28</accession>
<comment type="similarity">
    <text evidence="1 5">Belongs to the carotenoid oxygenase family.</text>
</comment>
<dbReference type="PANTHER" id="PTHR10543">
    <property type="entry name" value="BETA-CAROTENE DIOXYGENASE"/>
    <property type="match status" value="1"/>
</dbReference>
<comment type="caution">
    <text evidence="6">The sequence shown here is derived from an EMBL/GenBank/DDBJ whole genome shotgun (WGS) entry which is preliminary data.</text>
</comment>
<dbReference type="GO" id="GO:0051213">
    <property type="term" value="F:dioxygenase activity"/>
    <property type="evidence" value="ECO:0007669"/>
    <property type="project" value="UniProtKB-KW"/>
</dbReference>